<gene>
    <name evidence="1" type="ORF">MLD38_027279</name>
</gene>
<organism evidence="1 2">
    <name type="scientific">Melastoma candidum</name>
    <dbReference type="NCBI Taxonomy" id="119954"/>
    <lineage>
        <taxon>Eukaryota</taxon>
        <taxon>Viridiplantae</taxon>
        <taxon>Streptophyta</taxon>
        <taxon>Embryophyta</taxon>
        <taxon>Tracheophyta</taxon>
        <taxon>Spermatophyta</taxon>
        <taxon>Magnoliopsida</taxon>
        <taxon>eudicotyledons</taxon>
        <taxon>Gunneridae</taxon>
        <taxon>Pentapetalae</taxon>
        <taxon>rosids</taxon>
        <taxon>malvids</taxon>
        <taxon>Myrtales</taxon>
        <taxon>Melastomataceae</taxon>
        <taxon>Melastomatoideae</taxon>
        <taxon>Melastomateae</taxon>
        <taxon>Melastoma</taxon>
    </lineage>
</organism>
<evidence type="ECO:0000313" key="2">
    <source>
        <dbReference type="Proteomes" id="UP001057402"/>
    </source>
</evidence>
<sequence>MDLILFASIVTEDRGKSPLYRQNLTRDIHEEVERRNRMLDHMGHNVRIDSRRFLRKKQQADVQTGRIFCGFLFIRLLPHKVPRIFYAKLRI</sequence>
<accession>A0ACB9P343</accession>
<proteinExistence type="predicted"/>
<protein>
    <submittedName>
        <fullName evidence="1">Uncharacterized protein</fullName>
    </submittedName>
</protein>
<dbReference type="Proteomes" id="UP001057402">
    <property type="component" value="Chromosome 7"/>
</dbReference>
<dbReference type="EMBL" id="CM042886">
    <property type="protein sequence ID" value="KAI4342686.1"/>
    <property type="molecule type" value="Genomic_DNA"/>
</dbReference>
<reference evidence="2" key="1">
    <citation type="journal article" date="2023" name="Front. Plant Sci.">
        <title>Chromosomal-level genome assembly of Melastoma candidum provides insights into trichome evolution.</title>
        <authorList>
            <person name="Zhong Y."/>
            <person name="Wu W."/>
            <person name="Sun C."/>
            <person name="Zou P."/>
            <person name="Liu Y."/>
            <person name="Dai S."/>
            <person name="Zhou R."/>
        </authorList>
    </citation>
    <scope>NUCLEOTIDE SEQUENCE [LARGE SCALE GENOMIC DNA]</scope>
</reference>
<comment type="caution">
    <text evidence="1">The sequence shown here is derived from an EMBL/GenBank/DDBJ whole genome shotgun (WGS) entry which is preliminary data.</text>
</comment>
<keyword evidence="2" id="KW-1185">Reference proteome</keyword>
<name>A0ACB9P343_9MYRT</name>
<evidence type="ECO:0000313" key="1">
    <source>
        <dbReference type="EMBL" id="KAI4342686.1"/>
    </source>
</evidence>